<keyword evidence="1" id="KW-0732">Signal</keyword>
<reference evidence="2" key="1">
    <citation type="submission" date="2021-01" db="EMBL/GenBank/DDBJ databases">
        <title>Whole genome shotgun sequence of Sphaerisporangium rufum NBRC 109079.</title>
        <authorList>
            <person name="Komaki H."/>
            <person name="Tamura T."/>
        </authorList>
    </citation>
    <scope>NUCLEOTIDE SEQUENCE</scope>
    <source>
        <strain evidence="2">NBRC 109079</strain>
    </source>
</reference>
<dbReference type="EMBL" id="BOOU01000052">
    <property type="protein sequence ID" value="GII78656.1"/>
    <property type="molecule type" value="Genomic_DNA"/>
</dbReference>
<feature type="chain" id="PRO_5039283247" description="Htaa domain protein" evidence="1">
    <location>
        <begin position="29"/>
        <end position="349"/>
    </location>
</feature>
<comment type="caution">
    <text evidence="2">The sequence shown here is derived from an EMBL/GenBank/DDBJ whole genome shotgun (WGS) entry which is preliminary data.</text>
</comment>
<dbReference type="AlphaFoldDB" id="A0A919UZ23"/>
<organism evidence="2 3">
    <name type="scientific">Sphaerisporangium rufum</name>
    <dbReference type="NCBI Taxonomy" id="1381558"/>
    <lineage>
        <taxon>Bacteria</taxon>
        <taxon>Bacillati</taxon>
        <taxon>Actinomycetota</taxon>
        <taxon>Actinomycetes</taxon>
        <taxon>Streptosporangiales</taxon>
        <taxon>Streptosporangiaceae</taxon>
        <taxon>Sphaerisporangium</taxon>
    </lineage>
</organism>
<gene>
    <name evidence="2" type="ORF">Sru01_36380</name>
</gene>
<evidence type="ECO:0008006" key="4">
    <source>
        <dbReference type="Google" id="ProtNLM"/>
    </source>
</evidence>
<keyword evidence="3" id="KW-1185">Reference proteome</keyword>
<dbReference type="Proteomes" id="UP000655287">
    <property type="component" value="Unassembled WGS sequence"/>
</dbReference>
<evidence type="ECO:0000313" key="3">
    <source>
        <dbReference type="Proteomes" id="UP000655287"/>
    </source>
</evidence>
<evidence type="ECO:0000256" key="1">
    <source>
        <dbReference type="SAM" id="SignalP"/>
    </source>
</evidence>
<accession>A0A919UZ23</accession>
<proteinExistence type="predicted"/>
<protein>
    <recommendedName>
        <fullName evidence="4">Htaa domain protein</fullName>
    </recommendedName>
</protein>
<name>A0A919UZ23_9ACTN</name>
<sequence length="349" mass="37597">MFQRFRAAVVAMAVGAGAFTLAVAPATAAGALDGPSVTPPEVDPPVVVVDDADGTRVTFTFEVEGGATTAGITLRGPDGSRVDVAAAKTGEEGGEQKWAGARTFTRADAAGRWKVTSKATSVVGTAIGERWFQVRQVRDTDIRGFNASPEPVRRGGTLTLDGRLVIDGSGGWHAYPRQKVHIAFRARGAAGYERVARAYTDGRGHFTARVTAKAAGWWRAEYDGSSRAHKAVSDSDQVDVRRGRADSRIIRFNASPEPVKYGRYVTARGVLQVREHGSWASNGYEKVALYFKRSGRSTWEYVKTTTTGRSGAFLAKVKAWHSGHWQVRFAGDRAAGPAASYADHVKVRR</sequence>
<feature type="signal peptide" evidence="1">
    <location>
        <begin position="1"/>
        <end position="28"/>
    </location>
</feature>
<evidence type="ECO:0000313" key="2">
    <source>
        <dbReference type="EMBL" id="GII78656.1"/>
    </source>
</evidence>